<evidence type="ECO:0000256" key="1">
    <source>
        <dbReference type="SAM" id="MobiDB-lite"/>
    </source>
</evidence>
<dbReference type="Proteomes" id="UP000241290">
    <property type="component" value="Genome"/>
</dbReference>
<dbReference type="KEGG" id="vg:64766327"/>
<feature type="compositionally biased region" description="Low complexity" evidence="1">
    <location>
        <begin position="37"/>
        <end position="49"/>
    </location>
</feature>
<proteinExistence type="predicted"/>
<organism evidence="2 3">
    <name type="scientific">Rhodococcus phage Finch</name>
    <dbReference type="NCBI Taxonomy" id="2094144"/>
    <lineage>
        <taxon>Viruses</taxon>
        <taxon>Duplodnaviria</taxon>
        <taxon>Heunggongvirae</taxon>
        <taxon>Uroviricota</taxon>
        <taxon>Caudoviricetes</taxon>
        <taxon>Finchvirus</taxon>
        <taxon>Finchvirus finch</taxon>
    </lineage>
</organism>
<reference evidence="3" key="1">
    <citation type="submission" date="2018-02" db="EMBL/GenBank/DDBJ databases">
        <authorList>
            <person name="Cohen D.B."/>
            <person name="Kent A.D."/>
        </authorList>
    </citation>
    <scope>NUCLEOTIDE SEQUENCE [LARGE SCALE GENOMIC DNA]</scope>
</reference>
<gene>
    <name evidence="2" type="primary">74</name>
    <name evidence="2" type="ORF">SEA_FINCH_74</name>
</gene>
<name>A0A2P1JXY6_9CAUD</name>
<dbReference type="GeneID" id="64766327"/>
<feature type="compositionally biased region" description="Basic and acidic residues" evidence="1">
    <location>
        <begin position="51"/>
        <end position="67"/>
    </location>
</feature>
<evidence type="ECO:0000313" key="2">
    <source>
        <dbReference type="EMBL" id="AVO25172.1"/>
    </source>
</evidence>
<evidence type="ECO:0000313" key="3">
    <source>
        <dbReference type="Proteomes" id="UP000241290"/>
    </source>
</evidence>
<sequence>MATASEDAVSPSYYVPPAVSPMVEELMATSAEQEAAFLAKQQAQGQQAQETSDRMGDGGTPEEKRPV</sequence>
<keyword evidence="3" id="KW-1185">Reference proteome</keyword>
<dbReference type="EMBL" id="MG962366">
    <property type="protein sequence ID" value="AVO25172.1"/>
    <property type="molecule type" value="Genomic_DNA"/>
</dbReference>
<accession>A0A2P1JXY6</accession>
<dbReference type="RefSeq" id="YP_010059096.1">
    <property type="nucleotide sequence ID" value="NC_054724.1"/>
</dbReference>
<protein>
    <submittedName>
        <fullName evidence="2">Uncharacterized protein</fullName>
    </submittedName>
</protein>
<feature type="region of interest" description="Disordered" evidence="1">
    <location>
        <begin position="37"/>
        <end position="67"/>
    </location>
</feature>